<dbReference type="AlphaFoldDB" id="R6TW48"/>
<evidence type="ECO:0000313" key="2">
    <source>
        <dbReference type="Proteomes" id="UP000017938"/>
    </source>
</evidence>
<evidence type="ECO:0000313" key="1">
    <source>
        <dbReference type="EMBL" id="CDC72121.1"/>
    </source>
</evidence>
<protein>
    <submittedName>
        <fullName evidence="1">Uncharacterized protein</fullName>
    </submittedName>
</protein>
<name>R6TW48_9BACT</name>
<proteinExistence type="predicted"/>
<comment type="caution">
    <text evidence="1">The sequence shown here is derived from an EMBL/GenBank/DDBJ whole genome shotgun (WGS) entry which is preliminary data.</text>
</comment>
<dbReference type="EMBL" id="CBFW010000092">
    <property type="protein sequence ID" value="CDC72121.1"/>
    <property type="molecule type" value="Genomic_DNA"/>
</dbReference>
<sequence>MFRQSVVTVVPKRTTVPLPLHARILFGIMNRSQYVFPDRVAPTLMFHRLSALCIYSRCFSVSI</sequence>
<reference evidence="1" key="1">
    <citation type="submission" date="2012-11" db="EMBL/GenBank/DDBJ databases">
        <title>Dependencies among metagenomic species, viruses, plasmids and units of genetic variation.</title>
        <authorList>
            <person name="Nielsen H.B."/>
            <person name="Almeida M."/>
            <person name="Juncker A.S."/>
            <person name="Rasmussen S."/>
            <person name="Li J."/>
            <person name="Sunagawa S."/>
            <person name="Plichta D."/>
            <person name="Gautier L."/>
            <person name="Le Chatelier E."/>
            <person name="Peletier E."/>
            <person name="Bonde I."/>
            <person name="Nielsen T."/>
            <person name="Manichanh C."/>
            <person name="Arumugam M."/>
            <person name="Batto J."/>
            <person name="Santos M.B.Q.D."/>
            <person name="Blom N."/>
            <person name="Borruel N."/>
            <person name="Burgdorf K.S."/>
            <person name="Boumezbeur F."/>
            <person name="Casellas F."/>
            <person name="Dore J."/>
            <person name="Guarner F."/>
            <person name="Hansen T."/>
            <person name="Hildebrand F."/>
            <person name="Kaas R.S."/>
            <person name="Kennedy S."/>
            <person name="Kristiansen K."/>
            <person name="Kultima J.R."/>
            <person name="Leonard P."/>
            <person name="Levenez F."/>
            <person name="Lund O."/>
            <person name="Moumen B."/>
            <person name="Le Paslier D."/>
            <person name="Pons N."/>
            <person name="Pedersen O."/>
            <person name="Prifti E."/>
            <person name="Qin J."/>
            <person name="Raes J."/>
            <person name="Tap J."/>
            <person name="Tims S."/>
            <person name="Ussery D.W."/>
            <person name="Yamada T."/>
            <person name="MetaHit consortium"/>
            <person name="Renault P."/>
            <person name="Sicheritz-Ponten T."/>
            <person name="Bork P."/>
            <person name="Wang J."/>
            <person name="Brunak S."/>
            <person name="Ehrlich S.D."/>
        </authorList>
    </citation>
    <scope>NUCLEOTIDE SEQUENCE [LARGE SCALE GENOMIC DNA]</scope>
</reference>
<organism evidence="1 2">
    <name type="scientific">Candidatus Colimorpha enterica</name>
    <dbReference type="NCBI Taxonomy" id="3083063"/>
    <lineage>
        <taxon>Bacteria</taxon>
        <taxon>Pseudomonadati</taxon>
        <taxon>Bacteroidota</taxon>
        <taxon>Bacteroidia</taxon>
        <taxon>Bacteroidales</taxon>
        <taxon>Candidatus Colimorpha</taxon>
    </lineage>
</organism>
<dbReference type="Proteomes" id="UP000017938">
    <property type="component" value="Unassembled WGS sequence"/>
</dbReference>
<accession>R6TW48</accession>
<gene>
    <name evidence="1" type="ORF">BN580_00983</name>
</gene>